<dbReference type="RefSeq" id="WP_301163050.1">
    <property type="nucleotide sequence ID" value="NZ_JAUHTB010000024.1"/>
</dbReference>
<feature type="compositionally biased region" description="Low complexity" evidence="1">
    <location>
        <begin position="50"/>
        <end position="66"/>
    </location>
</feature>
<dbReference type="PROSITE" id="PS51257">
    <property type="entry name" value="PROKAR_LIPOPROTEIN"/>
    <property type="match status" value="1"/>
</dbReference>
<feature type="signal peptide" evidence="2">
    <location>
        <begin position="1"/>
        <end position="21"/>
    </location>
</feature>
<dbReference type="Proteomes" id="UP001172702">
    <property type="component" value="Unassembled WGS sequence"/>
</dbReference>
<reference evidence="3 4" key="1">
    <citation type="submission" date="2023-07" db="EMBL/GenBank/DDBJ databases">
        <title>Strategy for survival of the halotoleranting strain Dietzia MX2 from the Yakshinskoe mineral salts deposit.</title>
        <authorList>
            <person name="Kharitonova M.A."/>
            <person name="Kupriyanova-Ashina F.G."/>
            <person name="Shakirov T.R."/>
            <person name="Vafina M.S."/>
            <person name="Ilinskaya O.N."/>
        </authorList>
    </citation>
    <scope>NUCLEOTIDE SEQUENCE [LARGE SCALE GENOMIC DNA]</scope>
    <source>
        <strain evidence="3 4">MX2</strain>
    </source>
</reference>
<evidence type="ECO:0000256" key="2">
    <source>
        <dbReference type="SAM" id="SignalP"/>
    </source>
</evidence>
<dbReference type="EMBL" id="JAUHTB010000024">
    <property type="protein sequence ID" value="MDN4507443.1"/>
    <property type="molecule type" value="Genomic_DNA"/>
</dbReference>
<proteinExistence type="predicted"/>
<feature type="chain" id="PRO_5046430906" description="Lipoprotein" evidence="2">
    <location>
        <begin position="22"/>
        <end position="153"/>
    </location>
</feature>
<keyword evidence="2" id="KW-0732">Signal</keyword>
<evidence type="ECO:0008006" key="5">
    <source>
        <dbReference type="Google" id="ProtNLM"/>
    </source>
</evidence>
<evidence type="ECO:0000313" key="4">
    <source>
        <dbReference type="Proteomes" id="UP001172702"/>
    </source>
</evidence>
<sequence length="153" mass="14991">MIPGRAAAGTVVAAAASLALALSGCGQVSVGDQTPATADPAVPATATATSTIATATSSPGAAAPTATTPPPTPGPEATPGCGTLTEPVHRLVHGAGTDREAVSAEVRRLSDGVTDNALSAVASRLSGIAVQPTVFPAALEAQWDQFRRLCDLP</sequence>
<comment type="caution">
    <text evidence="3">The sequence shown here is derived from an EMBL/GenBank/DDBJ whole genome shotgun (WGS) entry which is preliminary data.</text>
</comment>
<feature type="compositionally biased region" description="Pro residues" evidence="1">
    <location>
        <begin position="67"/>
        <end position="76"/>
    </location>
</feature>
<feature type="region of interest" description="Disordered" evidence="1">
    <location>
        <begin position="50"/>
        <end position="84"/>
    </location>
</feature>
<keyword evidence="4" id="KW-1185">Reference proteome</keyword>
<gene>
    <name evidence="3" type="ORF">QYF62_15460</name>
</gene>
<name>A0ABT8H4P9_9ACTN</name>
<organism evidence="3 4">
    <name type="scientific">Dietzia maris</name>
    <dbReference type="NCBI Taxonomy" id="37915"/>
    <lineage>
        <taxon>Bacteria</taxon>
        <taxon>Bacillati</taxon>
        <taxon>Actinomycetota</taxon>
        <taxon>Actinomycetes</taxon>
        <taxon>Mycobacteriales</taxon>
        <taxon>Dietziaceae</taxon>
        <taxon>Dietzia</taxon>
    </lineage>
</organism>
<evidence type="ECO:0000313" key="3">
    <source>
        <dbReference type="EMBL" id="MDN4507443.1"/>
    </source>
</evidence>
<evidence type="ECO:0000256" key="1">
    <source>
        <dbReference type="SAM" id="MobiDB-lite"/>
    </source>
</evidence>
<protein>
    <recommendedName>
        <fullName evidence="5">Lipoprotein</fullName>
    </recommendedName>
</protein>
<accession>A0ABT8H4P9</accession>